<dbReference type="GO" id="GO:0016853">
    <property type="term" value="F:isomerase activity"/>
    <property type="evidence" value="ECO:0007669"/>
    <property type="project" value="UniProtKB-KW"/>
</dbReference>
<name>N1V0U7_9MICC</name>
<comment type="caution">
    <text evidence="3">The sequence shown here is derived from an EMBL/GenBank/DDBJ whole genome shotgun (WGS) entry which is preliminary data.</text>
</comment>
<accession>N1V0U7</accession>
<dbReference type="RefSeq" id="WP_005268263.1">
    <property type="nucleotide sequence ID" value="NZ_ANPE02000093.1"/>
</dbReference>
<organism evidence="3 4">
    <name type="scientific">Arthrobacter crystallopoietes BAB-32</name>
    <dbReference type="NCBI Taxonomy" id="1246476"/>
    <lineage>
        <taxon>Bacteria</taxon>
        <taxon>Bacillati</taxon>
        <taxon>Actinomycetota</taxon>
        <taxon>Actinomycetes</taxon>
        <taxon>Micrococcales</taxon>
        <taxon>Micrococcaceae</taxon>
        <taxon>Crystallibacter</taxon>
    </lineage>
</organism>
<feature type="domain" description="DUF4190" evidence="2">
    <location>
        <begin position="25"/>
        <end position="78"/>
    </location>
</feature>
<keyword evidence="4" id="KW-1185">Reference proteome</keyword>
<dbReference type="InterPro" id="IPR025241">
    <property type="entry name" value="DUF4190"/>
</dbReference>
<evidence type="ECO:0000313" key="3">
    <source>
        <dbReference type="EMBL" id="EMY34945.1"/>
    </source>
</evidence>
<dbReference type="Pfam" id="PF13828">
    <property type="entry name" value="DUF4190"/>
    <property type="match status" value="1"/>
</dbReference>
<evidence type="ECO:0000313" key="4">
    <source>
        <dbReference type="Proteomes" id="UP000010729"/>
    </source>
</evidence>
<feature type="transmembrane region" description="Helical" evidence="1">
    <location>
        <begin position="25"/>
        <end position="48"/>
    </location>
</feature>
<dbReference type="Proteomes" id="UP000010729">
    <property type="component" value="Unassembled WGS sequence"/>
</dbReference>
<protein>
    <submittedName>
        <fullName evidence="3">Peptidyl-prolyl cis-trans isomerase</fullName>
    </submittedName>
</protein>
<keyword evidence="1" id="KW-0472">Membrane</keyword>
<keyword evidence="3" id="KW-0413">Isomerase</keyword>
<reference evidence="3 4" key="1">
    <citation type="journal article" date="2013" name="Genome Announc.">
        <title>Draft Genome Sequence of Arthrobacter crystallopoietes Strain BAB-32, Revealing Genes for Bioremediation.</title>
        <authorList>
            <person name="Joshi M.N."/>
            <person name="Pandit A.S."/>
            <person name="Sharma A."/>
            <person name="Pandya R.V."/>
            <person name="Desai S.M."/>
            <person name="Saxena A.K."/>
            <person name="Bagatharia S.B."/>
        </authorList>
    </citation>
    <scope>NUCLEOTIDE SEQUENCE [LARGE SCALE GENOMIC DNA]</scope>
    <source>
        <strain evidence="3 4">BAB-32</strain>
    </source>
</reference>
<evidence type="ECO:0000259" key="2">
    <source>
        <dbReference type="Pfam" id="PF13828"/>
    </source>
</evidence>
<dbReference type="EMBL" id="ANPE02000093">
    <property type="protein sequence ID" value="EMY34945.1"/>
    <property type="molecule type" value="Genomic_DNA"/>
</dbReference>
<gene>
    <name evidence="3" type="ORF">D477_007054</name>
</gene>
<proteinExistence type="predicted"/>
<keyword evidence="1" id="KW-1133">Transmembrane helix</keyword>
<evidence type="ECO:0000256" key="1">
    <source>
        <dbReference type="SAM" id="Phobius"/>
    </source>
</evidence>
<keyword evidence="1" id="KW-0812">Transmembrane</keyword>
<feature type="transmembrane region" description="Helical" evidence="1">
    <location>
        <begin position="60"/>
        <end position="88"/>
    </location>
</feature>
<dbReference type="AlphaFoldDB" id="N1V0U7"/>
<sequence>MTSPYPQNQSGAGYPPAQPNRTNPLAIASLISSFFISILGIVLGHIALSQIKRTGEGGRGLAIAGLIIGYVSLVAGILIFISIMGLVATQVETSP</sequence>